<dbReference type="Proteomes" id="UP000078397">
    <property type="component" value="Unassembled WGS sequence"/>
</dbReference>
<organism evidence="1 2">
    <name type="scientific">Pochonia chlamydosporia 170</name>
    <dbReference type="NCBI Taxonomy" id="1380566"/>
    <lineage>
        <taxon>Eukaryota</taxon>
        <taxon>Fungi</taxon>
        <taxon>Dikarya</taxon>
        <taxon>Ascomycota</taxon>
        <taxon>Pezizomycotina</taxon>
        <taxon>Sordariomycetes</taxon>
        <taxon>Hypocreomycetidae</taxon>
        <taxon>Hypocreales</taxon>
        <taxon>Clavicipitaceae</taxon>
        <taxon>Pochonia</taxon>
    </lineage>
</organism>
<evidence type="ECO:0000313" key="1">
    <source>
        <dbReference type="EMBL" id="OAQ63713.2"/>
    </source>
</evidence>
<dbReference type="KEGG" id="pchm:VFPPC_09631"/>
<protein>
    <submittedName>
        <fullName evidence="1">Uncharacterized protein</fullName>
    </submittedName>
</protein>
<evidence type="ECO:0000313" key="2">
    <source>
        <dbReference type="Proteomes" id="UP000078397"/>
    </source>
</evidence>
<dbReference type="GeneID" id="28852131"/>
<gene>
    <name evidence="1" type="ORF">VFPPC_09631</name>
</gene>
<comment type="caution">
    <text evidence="1">The sequence shown here is derived from an EMBL/GenBank/DDBJ whole genome shotgun (WGS) entry which is preliminary data.</text>
</comment>
<dbReference type="AlphaFoldDB" id="A0A179FF82"/>
<name>A0A179FF82_METCM</name>
<keyword evidence="2" id="KW-1185">Reference proteome</keyword>
<dbReference type="RefSeq" id="XP_022284244.1">
    <property type="nucleotide sequence ID" value="XM_022428667.1"/>
</dbReference>
<proteinExistence type="predicted"/>
<reference evidence="1 2" key="1">
    <citation type="journal article" date="2016" name="PLoS Pathog.">
        <title>Biosynthesis of antibiotic leucinostatins in bio-control fungus Purpureocillium lilacinum and their inhibition on phytophthora revealed by genome mining.</title>
        <authorList>
            <person name="Wang G."/>
            <person name="Liu Z."/>
            <person name="Lin R."/>
            <person name="Li E."/>
            <person name="Mao Z."/>
            <person name="Ling J."/>
            <person name="Yang Y."/>
            <person name="Yin W.B."/>
            <person name="Xie B."/>
        </authorList>
    </citation>
    <scope>NUCLEOTIDE SEQUENCE [LARGE SCALE GENOMIC DNA]</scope>
    <source>
        <strain evidence="1">170</strain>
    </source>
</reference>
<sequence>MTFITMEKHFCMHCLRTAINEFRAGGISTPKVLEICCRFDTEIDSKKGLSKRCQQCVARADTCEAPVAGIAGDVQDFLRLLEFLRSLIMAMVPEEEQPDDPEDNDGFWVFAPATRLRFARLSLDLARGFNHAKTAHRVAHGLTGSAKARLVRGYLVQSPVYRQLMSLFSPRLLLTSSILLLDSNSWLLRFLLLVLTHIKEVIAADEYNADFPDALGAFPIPIP</sequence>
<accession>A0A179FF82</accession>
<dbReference type="EMBL" id="LSBJ02000006">
    <property type="protein sequence ID" value="OAQ63713.2"/>
    <property type="molecule type" value="Genomic_DNA"/>
</dbReference>